<dbReference type="Pfam" id="PF00891">
    <property type="entry name" value="Methyltransf_2"/>
    <property type="match status" value="1"/>
</dbReference>
<evidence type="ECO:0000256" key="1">
    <source>
        <dbReference type="ARBA" id="ARBA00022603"/>
    </source>
</evidence>
<dbReference type="PROSITE" id="PS51683">
    <property type="entry name" value="SAM_OMT_II"/>
    <property type="match status" value="1"/>
</dbReference>
<sequence>MAQASSDSVHVVQLIHDLKTAVDSHPDILNDQEARTKLSYLSRELSTTLEPPDVTVSLVAWCGGYSACVRIADDLRIFDMLAERSPRNAEEFVTATGAEHLFVLRIMRALVGMGFARQVGRENYSETQASHQMTLPSVRAGIRWAHDQALDTYHVMPEFFKKNGYKCPTTGTDTPFQYLHNTEEPAYVYWSKQPGVIENFNTFMGGLYGTPLRLPWQDWFPVNRVVFDGYQEHVSDVSFVDVGGGLGHECQTLLKKFPNVKGRIVLEDLPHVIDDVKELDPRIETFPMDFLKGQPIKGARAYLFQNIFHNWADSVCLEILENLAPAMKPGYSKLLISNIIIKDENAPLRHAGIDIAMFMFSGLQRTETQWKELLDKGGFKVVKFWHPPGDADGMVEAEVKLGD</sequence>
<evidence type="ECO:0000256" key="3">
    <source>
        <dbReference type="ARBA" id="ARBA00022691"/>
    </source>
</evidence>
<keyword evidence="2 6" id="KW-0808">Transferase</keyword>
<evidence type="ECO:0000259" key="5">
    <source>
        <dbReference type="Pfam" id="PF08100"/>
    </source>
</evidence>
<feature type="domain" description="O-methyltransferase dimerisation" evidence="5">
    <location>
        <begin position="66"/>
        <end position="131"/>
    </location>
</feature>
<name>A0A6A6HCY8_VIRVR</name>
<protein>
    <submittedName>
        <fullName evidence="6">S-adenosyl-L-methionine-dependent methyltransferase</fullName>
    </submittedName>
</protein>
<dbReference type="AlphaFoldDB" id="A0A6A6HCY8"/>
<keyword evidence="3" id="KW-0949">S-adenosyl-L-methionine</keyword>
<dbReference type="InterPro" id="IPR036390">
    <property type="entry name" value="WH_DNA-bd_sf"/>
</dbReference>
<dbReference type="OrthoDB" id="3340390at2759"/>
<dbReference type="EMBL" id="ML991788">
    <property type="protein sequence ID" value="KAF2235852.1"/>
    <property type="molecule type" value="Genomic_DNA"/>
</dbReference>
<dbReference type="Gene3D" id="3.40.50.150">
    <property type="entry name" value="Vaccinia Virus protein VP39"/>
    <property type="match status" value="1"/>
</dbReference>
<dbReference type="GO" id="GO:0008171">
    <property type="term" value="F:O-methyltransferase activity"/>
    <property type="evidence" value="ECO:0007669"/>
    <property type="project" value="InterPro"/>
</dbReference>
<accession>A0A6A6HCY8</accession>
<dbReference type="PANTHER" id="PTHR43712:SF1">
    <property type="entry name" value="HYPOTHETICAL O-METHYLTRANSFERASE (EUROFUNG)-RELATED"/>
    <property type="match status" value="1"/>
</dbReference>
<dbReference type="Pfam" id="PF08100">
    <property type="entry name" value="Dimerisation"/>
    <property type="match status" value="1"/>
</dbReference>
<dbReference type="InterPro" id="IPR036388">
    <property type="entry name" value="WH-like_DNA-bd_sf"/>
</dbReference>
<evidence type="ECO:0000259" key="4">
    <source>
        <dbReference type="Pfam" id="PF00891"/>
    </source>
</evidence>
<dbReference type="SUPFAM" id="SSF46785">
    <property type="entry name" value="Winged helix' DNA-binding domain"/>
    <property type="match status" value="1"/>
</dbReference>
<keyword evidence="1 6" id="KW-0489">Methyltransferase</keyword>
<organism evidence="6 7">
    <name type="scientific">Viridothelium virens</name>
    <name type="common">Speckled blister lichen</name>
    <name type="synonym">Trypethelium virens</name>
    <dbReference type="NCBI Taxonomy" id="1048519"/>
    <lineage>
        <taxon>Eukaryota</taxon>
        <taxon>Fungi</taxon>
        <taxon>Dikarya</taxon>
        <taxon>Ascomycota</taxon>
        <taxon>Pezizomycotina</taxon>
        <taxon>Dothideomycetes</taxon>
        <taxon>Dothideomycetes incertae sedis</taxon>
        <taxon>Trypetheliales</taxon>
        <taxon>Trypetheliaceae</taxon>
        <taxon>Viridothelium</taxon>
    </lineage>
</organism>
<dbReference type="InterPro" id="IPR016461">
    <property type="entry name" value="COMT-like"/>
</dbReference>
<evidence type="ECO:0000313" key="6">
    <source>
        <dbReference type="EMBL" id="KAF2235852.1"/>
    </source>
</evidence>
<dbReference type="SUPFAM" id="SSF53335">
    <property type="entry name" value="S-adenosyl-L-methionine-dependent methyltransferases"/>
    <property type="match status" value="1"/>
</dbReference>
<dbReference type="GO" id="GO:0032259">
    <property type="term" value="P:methylation"/>
    <property type="evidence" value="ECO:0007669"/>
    <property type="project" value="UniProtKB-KW"/>
</dbReference>
<reference evidence="6" key="1">
    <citation type="journal article" date="2020" name="Stud. Mycol.">
        <title>101 Dothideomycetes genomes: a test case for predicting lifestyles and emergence of pathogens.</title>
        <authorList>
            <person name="Haridas S."/>
            <person name="Albert R."/>
            <person name="Binder M."/>
            <person name="Bloem J."/>
            <person name="Labutti K."/>
            <person name="Salamov A."/>
            <person name="Andreopoulos B."/>
            <person name="Baker S."/>
            <person name="Barry K."/>
            <person name="Bills G."/>
            <person name="Bluhm B."/>
            <person name="Cannon C."/>
            <person name="Castanera R."/>
            <person name="Culley D."/>
            <person name="Daum C."/>
            <person name="Ezra D."/>
            <person name="Gonzalez J."/>
            <person name="Henrissat B."/>
            <person name="Kuo A."/>
            <person name="Liang C."/>
            <person name="Lipzen A."/>
            <person name="Lutzoni F."/>
            <person name="Magnuson J."/>
            <person name="Mondo S."/>
            <person name="Nolan M."/>
            <person name="Ohm R."/>
            <person name="Pangilinan J."/>
            <person name="Park H.-J."/>
            <person name="Ramirez L."/>
            <person name="Alfaro M."/>
            <person name="Sun H."/>
            <person name="Tritt A."/>
            <person name="Yoshinaga Y."/>
            <person name="Zwiers L.-H."/>
            <person name="Turgeon B."/>
            <person name="Goodwin S."/>
            <person name="Spatafora J."/>
            <person name="Crous P."/>
            <person name="Grigoriev I."/>
        </authorList>
    </citation>
    <scope>NUCLEOTIDE SEQUENCE</scope>
    <source>
        <strain evidence="6">Tuck. ex Michener</strain>
    </source>
</reference>
<dbReference type="Proteomes" id="UP000800092">
    <property type="component" value="Unassembled WGS sequence"/>
</dbReference>
<gene>
    <name evidence="6" type="ORF">EV356DRAFT_575380</name>
</gene>
<feature type="domain" description="O-methyltransferase C-terminal" evidence="4">
    <location>
        <begin position="238"/>
        <end position="380"/>
    </location>
</feature>
<evidence type="ECO:0000256" key="2">
    <source>
        <dbReference type="ARBA" id="ARBA00022679"/>
    </source>
</evidence>
<dbReference type="InterPro" id="IPR001077">
    <property type="entry name" value="COMT_C"/>
</dbReference>
<dbReference type="PANTHER" id="PTHR43712">
    <property type="entry name" value="PUTATIVE (AFU_ORTHOLOGUE AFUA_4G14580)-RELATED"/>
    <property type="match status" value="1"/>
</dbReference>
<keyword evidence="7" id="KW-1185">Reference proteome</keyword>
<dbReference type="GO" id="GO:0046983">
    <property type="term" value="F:protein dimerization activity"/>
    <property type="evidence" value="ECO:0007669"/>
    <property type="project" value="InterPro"/>
</dbReference>
<dbReference type="Gene3D" id="1.10.10.10">
    <property type="entry name" value="Winged helix-like DNA-binding domain superfamily/Winged helix DNA-binding domain"/>
    <property type="match status" value="1"/>
</dbReference>
<evidence type="ECO:0000313" key="7">
    <source>
        <dbReference type="Proteomes" id="UP000800092"/>
    </source>
</evidence>
<dbReference type="InterPro" id="IPR029063">
    <property type="entry name" value="SAM-dependent_MTases_sf"/>
</dbReference>
<dbReference type="InterPro" id="IPR012967">
    <property type="entry name" value="COMT_dimerisation"/>
</dbReference>
<proteinExistence type="predicted"/>